<gene>
    <name evidence="2" type="ORF">BT63DRAFT_86579</name>
</gene>
<keyword evidence="3" id="KW-1185">Reference proteome</keyword>
<evidence type="ECO:0000313" key="2">
    <source>
        <dbReference type="EMBL" id="KAF2665161.1"/>
    </source>
</evidence>
<dbReference type="EMBL" id="MU004241">
    <property type="protein sequence ID" value="KAF2665161.1"/>
    <property type="molecule type" value="Genomic_DNA"/>
</dbReference>
<dbReference type="AlphaFoldDB" id="A0A6A6U0N7"/>
<dbReference type="Proteomes" id="UP000799302">
    <property type="component" value="Unassembled WGS sequence"/>
</dbReference>
<sequence length="209" mass="23360">MQQITKRLSIRRKNERDRKQKQKQKPESNSDMNDSSTESEELCWDPESIWTQPVRQLPGPGEHPMLKSLLESVQPNPEFESGKADNTLDTNTSEALPPVYPHVPAPSLAMDDENKTETTSSSRDVDMKSSPTTSSPNTPPLAGPETTTLGSSPTTPAKFPEDSSSVTLNYVRRVKPAESEASHLLHGQVWRGAVEKKKKWRRHQYVVDG</sequence>
<reference evidence="2" key="1">
    <citation type="journal article" date="2020" name="Stud. Mycol.">
        <title>101 Dothideomycetes genomes: a test case for predicting lifestyles and emergence of pathogens.</title>
        <authorList>
            <person name="Haridas S."/>
            <person name="Albert R."/>
            <person name="Binder M."/>
            <person name="Bloem J."/>
            <person name="Labutti K."/>
            <person name="Salamov A."/>
            <person name="Andreopoulos B."/>
            <person name="Baker S."/>
            <person name="Barry K."/>
            <person name="Bills G."/>
            <person name="Bluhm B."/>
            <person name="Cannon C."/>
            <person name="Castanera R."/>
            <person name="Culley D."/>
            <person name="Daum C."/>
            <person name="Ezra D."/>
            <person name="Gonzalez J."/>
            <person name="Henrissat B."/>
            <person name="Kuo A."/>
            <person name="Liang C."/>
            <person name="Lipzen A."/>
            <person name="Lutzoni F."/>
            <person name="Magnuson J."/>
            <person name="Mondo S."/>
            <person name="Nolan M."/>
            <person name="Ohm R."/>
            <person name="Pangilinan J."/>
            <person name="Park H.-J."/>
            <person name="Ramirez L."/>
            <person name="Alfaro M."/>
            <person name="Sun H."/>
            <person name="Tritt A."/>
            <person name="Yoshinaga Y."/>
            <person name="Zwiers L.-H."/>
            <person name="Turgeon B."/>
            <person name="Goodwin S."/>
            <person name="Spatafora J."/>
            <person name="Crous P."/>
            <person name="Grigoriev I."/>
        </authorList>
    </citation>
    <scope>NUCLEOTIDE SEQUENCE</scope>
    <source>
        <strain evidence="2">CBS 115976</strain>
    </source>
</reference>
<protein>
    <submittedName>
        <fullName evidence="2">Uncharacterized protein</fullName>
    </submittedName>
</protein>
<accession>A0A6A6U0N7</accession>
<organism evidence="2 3">
    <name type="scientific">Microthyrium microscopicum</name>
    <dbReference type="NCBI Taxonomy" id="703497"/>
    <lineage>
        <taxon>Eukaryota</taxon>
        <taxon>Fungi</taxon>
        <taxon>Dikarya</taxon>
        <taxon>Ascomycota</taxon>
        <taxon>Pezizomycotina</taxon>
        <taxon>Dothideomycetes</taxon>
        <taxon>Dothideomycetes incertae sedis</taxon>
        <taxon>Microthyriales</taxon>
        <taxon>Microthyriaceae</taxon>
        <taxon>Microthyrium</taxon>
    </lineage>
</organism>
<evidence type="ECO:0000313" key="3">
    <source>
        <dbReference type="Proteomes" id="UP000799302"/>
    </source>
</evidence>
<evidence type="ECO:0000256" key="1">
    <source>
        <dbReference type="SAM" id="MobiDB-lite"/>
    </source>
</evidence>
<feature type="compositionally biased region" description="Basic and acidic residues" evidence="1">
    <location>
        <begin position="12"/>
        <end position="28"/>
    </location>
</feature>
<proteinExistence type="predicted"/>
<feature type="compositionally biased region" description="Polar residues" evidence="1">
    <location>
        <begin position="145"/>
        <end position="155"/>
    </location>
</feature>
<name>A0A6A6U0N7_9PEZI</name>
<feature type="region of interest" description="Disordered" evidence="1">
    <location>
        <begin position="1"/>
        <end position="167"/>
    </location>
</feature>